<feature type="non-terminal residue" evidence="1">
    <location>
        <position position="10"/>
    </location>
</feature>
<sequence length="10" mass="1240">MFQRDVPKGY</sequence>
<reference evidence="1 2" key="1">
    <citation type="journal article" date="2018" name="Front. Plant Sci.">
        <title>Red Clover (Trifolium pratense) and Zigzag Clover (T. medium) - A Picture of Genomic Similarities and Differences.</title>
        <authorList>
            <person name="Dluhosova J."/>
            <person name="Istvanek J."/>
            <person name="Nedelnik J."/>
            <person name="Repkova J."/>
        </authorList>
    </citation>
    <scope>NUCLEOTIDE SEQUENCE [LARGE SCALE GENOMIC DNA]</scope>
    <source>
        <strain evidence="2">cv. 10/8</strain>
        <tissue evidence="1">Leaf</tissue>
    </source>
</reference>
<protein>
    <submittedName>
        <fullName evidence="1">Uncharacterized protein</fullName>
    </submittedName>
</protein>
<proteinExistence type="predicted"/>
<evidence type="ECO:0000313" key="1">
    <source>
        <dbReference type="EMBL" id="MCI53222.1"/>
    </source>
</evidence>
<organism evidence="1 2">
    <name type="scientific">Trifolium medium</name>
    <dbReference type="NCBI Taxonomy" id="97028"/>
    <lineage>
        <taxon>Eukaryota</taxon>
        <taxon>Viridiplantae</taxon>
        <taxon>Streptophyta</taxon>
        <taxon>Embryophyta</taxon>
        <taxon>Tracheophyta</taxon>
        <taxon>Spermatophyta</taxon>
        <taxon>Magnoliopsida</taxon>
        <taxon>eudicotyledons</taxon>
        <taxon>Gunneridae</taxon>
        <taxon>Pentapetalae</taxon>
        <taxon>rosids</taxon>
        <taxon>fabids</taxon>
        <taxon>Fabales</taxon>
        <taxon>Fabaceae</taxon>
        <taxon>Papilionoideae</taxon>
        <taxon>50 kb inversion clade</taxon>
        <taxon>NPAAA clade</taxon>
        <taxon>Hologalegina</taxon>
        <taxon>IRL clade</taxon>
        <taxon>Trifolieae</taxon>
        <taxon>Trifolium</taxon>
    </lineage>
</organism>
<keyword evidence="2" id="KW-1185">Reference proteome</keyword>
<dbReference type="Proteomes" id="UP000265520">
    <property type="component" value="Unassembled WGS sequence"/>
</dbReference>
<evidence type="ECO:0000313" key="2">
    <source>
        <dbReference type="Proteomes" id="UP000265520"/>
    </source>
</evidence>
<name>A0A392SXN8_9FABA</name>
<dbReference type="EMBL" id="LXQA010459892">
    <property type="protein sequence ID" value="MCI53222.1"/>
    <property type="molecule type" value="Genomic_DNA"/>
</dbReference>
<comment type="caution">
    <text evidence="1">The sequence shown here is derived from an EMBL/GenBank/DDBJ whole genome shotgun (WGS) entry which is preliminary data.</text>
</comment>
<accession>A0A392SXN8</accession>